<comment type="similarity">
    <text evidence="1">Belongs to the UPF0045 family.</text>
</comment>
<gene>
    <name evidence="3" type="ORF">TST_1458</name>
</gene>
<evidence type="ECO:0000313" key="4">
    <source>
        <dbReference type="Proteomes" id="UP000063234"/>
    </source>
</evidence>
<dbReference type="PANTHER" id="PTHR33777">
    <property type="entry name" value="UPF0045 PROTEIN ECM15"/>
    <property type="match status" value="1"/>
</dbReference>
<dbReference type="InterPro" id="IPR002767">
    <property type="entry name" value="Thiamine_BP"/>
</dbReference>
<name>A0A0S3QV93_THET7</name>
<dbReference type="AlphaFoldDB" id="A0A0S3QV93"/>
<dbReference type="SUPFAM" id="SSF89957">
    <property type="entry name" value="MTH1187/YkoF-like"/>
    <property type="match status" value="1"/>
</dbReference>
<dbReference type="PANTHER" id="PTHR33777:SF1">
    <property type="entry name" value="UPF0045 PROTEIN ECM15"/>
    <property type="match status" value="1"/>
</dbReference>
<dbReference type="Pfam" id="PF01910">
    <property type="entry name" value="Thiamine_BP"/>
    <property type="match status" value="1"/>
</dbReference>
<feature type="domain" description="Thiamine-binding protein" evidence="2">
    <location>
        <begin position="4"/>
        <end position="94"/>
    </location>
</feature>
<organism evidence="3 4">
    <name type="scientific">Thermosulfidibacter takaii (strain DSM 17441 / JCM 13301 / NBRC 103674 / ABI70S6)</name>
    <dbReference type="NCBI Taxonomy" id="1298851"/>
    <lineage>
        <taxon>Bacteria</taxon>
        <taxon>Pseudomonadati</taxon>
        <taxon>Thermosulfidibacterota</taxon>
        <taxon>Thermosulfidibacteria</taxon>
        <taxon>Thermosulfidibacterales</taxon>
        <taxon>Thermosulfidibacteraceae</taxon>
    </lineage>
</organism>
<dbReference type="KEGG" id="ttk:TST_1458"/>
<evidence type="ECO:0000259" key="2">
    <source>
        <dbReference type="Pfam" id="PF01910"/>
    </source>
</evidence>
<dbReference type="Proteomes" id="UP000063234">
    <property type="component" value="Chromosome"/>
</dbReference>
<keyword evidence="4" id="KW-1185">Reference proteome</keyword>
<dbReference type="EMBL" id="AP013035">
    <property type="protein sequence ID" value="BAT72245.1"/>
    <property type="molecule type" value="Genomic_DNA"/>
</dbReference>
<reference evidence="4" key="1">
    <citation type="journal article" date="2018" name="Science">
        <title>A primordial and reversible TCA cycle in a facultatively chemolithoautotrophic thermophile.</title>
        <authorList>
            <person name="Nunoura T."/>
            <person name="Chikaraishi Y."/>
            <person name="Izaki R."/>
            <person name="Suwa T."/>
            <person name="Sato T."/>
            <person name="Harada T."/>
            <person name="Mori K."/>
            <person name="Kato Y."/>
            <person name="Miyazaki M."/>
            <person name="Shimamura S."/>
            <person name="Yanagawa K."/>
            <person name="Shuto A."/>
            <person name="Ohkouchi N."/>
            <person name="Fujita N."/>
            <person name="Takaki Y."/>
            <person name="Atomi H."/>
            <person name="Takai K."/>
        </authorList>
    </citation>
    <scope>NUCLEOTIDE SEQUENCE [LARGE SCALE GENOMIC DNA]</scope>
    <source>
        <strain evidence="4">DSM 17441 / JCM 13301 / NBRC 103674 / ABI70S6</strain>
    </source>
</reference>
<sequence length="100" mass="11361">MAVAEIVITPLGTGSPSLSKYVAKVHKVLEKYGVRYQLTPMSTIIEADVDTIFKIAREMHEILFNEGIQRVVTNLRVDDRRDKELTMEGKVKAVMEKLKE</sequence>
<dbReference type="STRING" id="1298851.TST_1458"/>
<dbReference type="RefSeq" id="WP_068550248.1">
    <property type="nucleotide sequence ID" value="NZ_AP013035.1"/>
</dbReference>
<dbReference type="GO" id="GO:0005829">
    <property type="term" value="C:cytosol"/>
    <property type="evidence" value="ECO:0007669"/>
    <property type="project" value="TreeGrafter"/>
</dbReference>
<evidence type="ECO:0000313" key="3">
    <source>
        <dbReference type="EMBL" id="BAT72245.1"/>
    </source>
</evidence>
<dbReference type="OrthoDB" id="5886358at2"/>
<protein>
    <recommendedName>
        <fullName evidence="2">Thiamine-binding protein domain-containing protein</fullName>
    </recommendedName>
</protein>
<dbReference type="InterPro" id="IPR029756">
    <property type="entry name" value="MTH1187/YkoF-like"/>
</dbReference>
<dbReference type="InterPro" id="IPR051614">
    <property type="entry name" value="UPF0045_domain"/>
</dbReference>
<dbReference type="NCBIfam" id="TIGR00106">
    <property type="entry name" value="MTH1187 family thiamine-binding protein"/>
    <property type="match status" value="1"/>
</dbReference>
<accession>A0A0S3QV93</accession>
<proteinExistence type="inferred from homology"/>
<dbReference type="Gene3D" id="3.30.70.930">
    <property type="match status" value="1"/>
</dbReference>
<evidence type="ECO:0000256" key="1">
    <source>
        <dbReference type="ARBA" id="ARBA00010272"/>
    </source>
</evidence>